<name>A0A8J8B0R9_9FIRM</name>
<dbReference type="GO" id="GO:0008963">
    <property type="term" value="F:phospho-N-acetylmuramoyl-pentapeptide-transferase activity"/>
    <property type="evidence" value="ECO:0007669"/>
    <property type="project" value="UniProtKB-UniRule"/>
</dbReference>
<feature type="transmembrane region" description="Helical" evidence="7">
    <location>
        <begin position="113"/>
        <end position="132"/>
    </location>
</feature>
<dbReference type="GO" id="GO:0071555">
    <property type="term" value="P:cell wall organization"/>
    <property type="evidence" value="ECO:0007669"/>
    <property type="project" value="UniProtKB-KW"/>
</dbReference>
<dbReference type="InterPro" id="IPR000715">
    <property type="entry name" value="Glycosyl_transferase_4"/>
</dbReference>
<dbReference type="HAMAP" id="MF_00038">
    <property type="entry name" value="MraY"/>
    <property type="match status" value="1"/>
</dbReference>
<dbReference type="GO" id="GO:0005886">
    <property type="term" value="C:plasma membrane"/>
    <property type="evidence" value="ECO:0007669"/>
    <property type="project" value="UniProtKB-SubCell"/>
</dbReference>
<keyword evidence="4 7" id="KW-0812">Transmembrane</keyword>
<feature type="transmembrane region" description="Helical" evidence="7">
    <location>
        <begin position="49"/>
        <end position="71"/>
    </location>
</feature>
<comment type="similarity">
    <text evidence="2 7">Belongs to the glycosyltransferase 4 family. MraY subfamily.</text>
</comment>
<keyword evidence="7" id="KW-0133">Cell shape</keyword>
<dbReference type="InterPro" id="IPR003524">
    <property type="entry name" value="PNAcMuramoyl-5peptid_Trfase"/>
</dbReference>
<evidence type="ECO:0000256" key="8">
    <source>
        <dbReference type="NCBIfam" id="TIGR00445"/>
    </source>
</evidence>
<dbReference type="RefSeq" id="WP_227017197.1">
    <property type="nucleotide sequence ID" value="NZ_JAGSND010000002.1"/>
</dbReference>
<feature type="transmembrane region" description="Helical" evidence="7">
    <location>
        <begin position="299"/>
        <end position="317"/>
    </location>
</feature>
<keyword evidence="11" id="KW-1185">Reference proteome</keyword>
<protein>
    <recommendedName>
        <fullName evidence="7 8">Phospho-N-acetylmuramoyl-pentapeptide-transferase</fullName>
        <ecNumber evidence="7 8">2.7.8.13</ecNumber>
    </recommendedName>
    <alternativeName>
        <fullName evidence="7">UDP-MurNAc-pentapeptide phosphotransferase</fullName>
    </alternativeName>
</protein>
<keyword evidence="7" id="KW-0573">Peptidoglycan synthesis</keyword>
<dbReference type="AlphaFoldDB" id="A0A8J8B0R9"/>
<dbReference type="NCBIfam" id="TIGR00445">
    <property type="entry name" value="mraY"/>
    <property type="match status" value="1"/>
</dbReference>
<comment type="function">
    <text evidence="7">Catalyzes the initial step of the lipid cycle reactions in the biosynthesis of the cell wall peptidoglycan: transfers peptidoglycan precursor phospho-MurNAc-pentapeptide from UDP-MurNAc-pentapeptide onto the lipid carrier undecaprenyl phosphate, yielding undecaprenyl-pyrophosphoryl-MurNAc-pentapeptide, known as lipid I.</text>
</comment>
<evidence type="ECO:0000256" key="5">
    <source>
        <dbReference type="ARBA" id="ARBA00022989"/>
    </source>
</evidence>
<evidence type="ECO:0000313" key="11">
    <source>
        <dbReference type="Proteomes" id="UP000675664"/>
    </source>
</evidence>
<feature type="transmembrane region" description="Helical" evidence="7">
    <location>
        <begin position="173"/>
        <end position="191"/>
    </location>
</feature>
<proteinExistence type="inferred from homology"/>
<dbReference type="GO" id="GO:0051301">
    <property type="term" value="P:cell division"/>
    <property type="evidence" value="ECO:0007669"/>
    <property type="project" value="UniProtKB-KW"/>
</dbReference>
<comment type="subcellular location">
    <subcellularLocation>
        <location evidence="7">Cell membrane</location>
        <topology evidence="7">Multi-pass membrane protein</topology>
    </subcellularLocation>
    <subcellularLocation>
        <location evidence="1">Membrane</location>
        <topology evidence="1">Multi-pass membrane protein</topology>
    </subcellularLocation>
</comment>
<feature type="transmembrane region" description="Helical" evidence="7">
    <location>
        <begin position="197"/>
        <end position="217"/>
    </location>
</feature>
<dbReference type="GO" id="GO:0009252">
    <property type="term" value="P:peptidoglycan biosynthetic process"/>
    <property type="evidence" value="ECO:0007669"/>
    <property type="project" value="UniProtKB-UniRule"/>
</dbReference>
<keyword evidence="3 7" id="KW-0808">Transferase</keyword>
<dbReference type="CDD" id="cd06852">
    <property type="entry name" value="GT_MraY"/>
    <property type="match status" value="1"/>
</dbReference>
<dbReference type="PROSITE" id="PS01347">
    <property type="entry name" value="MRAY_1"/>
    <property type="match status" value="1"/>
</dbReference>
<feature type="transmembrane region" description="Helical" evidence="7">
    <location>
        <begin position="224"/>
        <end position="243"/>
    </location>
</feature>
<evidence type="ECO:0000256" key="3">
    <source>
        <dbReference type="ARBA" id="ARBA00022679"/>
    </source>
</evidence>
<evidence type="ECO:0000256" key="9">
    <source>
        <dbReference type="PIRSR" id="PIRSR600715-1"/>
    </source>
</evidence>
<comment type="cofactor">
    <cofactor evidence="7 9">
        <name>Mg(2+)</name>
        <dbReference type="ChEBI" id="CHEBI:18420"/>
    </cofactor>
</comment>
<keyword evidence="7" id="KW-0131">Cell cycle</keyword>
<reference evidence="10" key="1">
    <citation type="submission" date="2021-04" db="EMBL/GenBank/DDBJ databases">
        <title>Sinoanaerobacter chloroacetimidivorans sp. nov., an obligate anaerobic bacterium isolated from anaerobic sludge.</title>
        <authorList>
            <person name="Bao Y."/>
        </authorList>
    </citation>
    <scope>NUCLEOTIDE SEQUENCE</scope>
    <source>
        <strain evidence="10">BAD-6</strain>
    </source>
</reference>
<dbReference type="GO" id="GO:0046872">
    <property type="term" value="F:metal ion binding"/>
    <property type="evidence" value="ECO:0007669"/>
    <property type="project" value="UniProtKB-KW"/>
</dbReference>
<comment type="caution">
    <text evidence="10">The sequence shown here is derived from an EMBL/GenBank/DDBJ whole genome shotgun (WGS) entry which is preliminary data.</text>
</comment>
<keyword evidence="7" id="KW-1003">Cell membrane</keyword>
<keyword evidence="5 7" id="KW-1133">Transmembrane helix</keyword>
<evidence type="ECO:0000256" key="4">
    <source>
        <dbReference type="ARBA" id="ARBA00022692"/>
    </source>
</evidence>
<dbReference type="Pfam" id="PF10555">
    <property type="entry name" value="MraY_sig1"/>
    <property type="match status" value="1"/>
</dbReference>
<dbReference type="Proteomes" id="UP000675664">
    <property type="component" value="Unassembled WGS sequence"/>
</dbReference>
<gene>
    <name evidence="7" type="primary">mraY</name>
    <name evidence="10" type="ORF">KCX82_04215</name>
</gene>
<dbReference type="Pfam" id="PF00953">
    <property type="entry name" value="Glycos_transf_4"/>
    <property type="match status" value="1"/>
</dbReference>
<sequence length="318" mass="33916">MEYLQIGITTAIAFIITVIGTPLTIPVLKRIKAGQSIREEGPKSHMVKSGTPTMGGIAIIGAVLITCFTAGKITTDLVIIIVAFVAFGALGFIDDFVKVSLKRNLGLTAKQKLLLQIIIAACLALYQSRVSVYGTSVFIPFVNMYLDFGIWYIPFISFVVVSMVNSVNLTDGLDGLASGVTLIVALFLALVGTTYGFTTTAIFCAAMAGACFGFLMFNKHPAKVFMGDTGSLALGGGIAAAAIMMNIELIIPIAGGVYVAEALSVVLQVASFKLRGKRIFKMAPLHHHFELSGWKETKVVGVFWMVTFVLCAISLLVV</sequence>
<accession>A0A8J8B0R9</accession>
<evidence type="ECO:0000256" key="6">
    <source>
        <dbReference type="ARBA" id="ARBA00023136"/>
    </source>
</evidence>
<dbReference type="EMBL" id="JAGSND010000002">
    <property type="protein sequence ID" value="MBR0597067.1"/>
    <property type="molecule type" value="Genomic_DNA"/>
</dbReference>
<comment type="catalytic activity">
    <reaction evidence="7">
        <text>UDP-N-acetyl-alpha-D-muramoyl-L-alanyl-gamma-D-glutamyl-meso-2,6-diaminopimeloyl-D-alanyl-D-alanine + di-trans,octa-cis-undecaprenyl phosphate = di-trans,octa-cis-undecaprenyl diphospho-N-acetyl-alpha-D-muramoyl-L-alanyl-D-glutamyl-meso-2,6-diaminopimeloyl-D-alanyl-D-alanine + UMP</text>
        <dbReference type="Rhea" id="RHEA:28386"/>
        <dbReference type="ChEBI" id="CHEBI:57865"/>
        <dbReference type="ChEBI" id="CHEBI:60392"/>
        <dbReference type="ChEBI" id="CHEBI:61386"/>
        <dbReference type="ChEBI" id="CHEBI:61387"/>
        <dbReference type="EC" id="2.7.8.13"/>
    </reaction>
</comment>
<dbReference type="PROSITE" id="PS01348">
    <property type="entry name" value="MRAY_2"/>
    <property type="match status" value="1"/>
</dbReference>
<keyword evidence="7" id="KW-0961">Cell wall biogenesis/degradation</keyword>
<feature type="binding site" evidence="9">
    <location>
        <position position="168"/>
    </location>
    <ligand>
        <name>Mg(2+)</name>
        <dbReference type="ChEBI" id="CHEBI:18420"/>
    </ligand>
</feature>
<feature type="transmembrane region" description="Helical" evidence="7">
    <location>
        <begin position="77"/>
        <end position="93"/>
    </location>
</feature>
<feature type="transmembrane region" description="Helical" evidence="7">
    <location>
        <begin position="6"/>
        <end position="28"/>
    </location>
</feature>
<keyword evidence="6 7" id="KW-0472">Membrane</keyword>
<keyword evidence="7 9" id="KW-0479">Metal-binding</keyword>
<dbReference type="PANTHER" id="PTHR22926:SF5">
    <property type="entry name" value="PHOSPHO-N-ACETYLMURAMOYL-PENTAPEPTIDE-TRANSFERASE HOMOLOG"/>
    <property type="match status" value="1"/>
</dbReference>
<reference evidence="10" key="2">
    <citation type="submission" date="2021-04" db="EMBL/GenBank/DDBJ databases">
        <authorList>
            <person name="Liu J."/>
        </authorList>
    </citation>
    <scope>NUCLEOTIDE SEQUENCE</scope>
    <source>
        <strain evidence="10">BAD-6</strain>
    </source>
</reference>
<evidence type="ECO:0000313" key="10">
    <source>
        <dbReference type="EMBL" id="MBR0597067.1"/>
    </source>
</evidence>
<dbReference type="EC" id="2.7.8.13" evidence="7 8"/>
<feature type="binding site" evidence="9">
    <location>
        <position position="228"/>
    </location>
    <ligand>
        <name>Mg(2+)</name>
        <dbReference type="ChEBI" id="CHEBI:18420"/>
    </ligand>
</feature>
<organism evidence="10 11">
    <name type="scientific">Sinanaerobacter chloroacetimidivorans</name>
    <dbReference type="NCBI Taxonomy" id="2818044"/>
    <lineage>
        <taxon>Bacteria</taxon>
        <taxon>Bacillati</taxon>
        <taxon>Bacillota</taxon>
        <taxon>Clostridia</taxon>
        <taxon>Peptostreptococcales</taxon>
        <taxon>Anaerovoracaceae</taxon>
        <taxon>Sinanaerobacter</taxon>
    </lineage>
</organism>
<dbReference type="UniPathway" id="UPA00219"/>
<feature type="transmembrane region" description="Helical" evidence="7">
    <location>
        <begin position="249"/>
        <end position="272"/>
    </location>
</feature>
<feature type="transmembrane region" description="Helical" evidence="7">
    <location>
        <begin position="138"/>
        <end position="161"/>
    </location>
</feature>
<dbReference type="GO" id="GO:0008360">
    <property type="term" value="P:regulation of cell shape"/>
    <property type="evidence" value="ECO:0007669"/>
    <property type="project" value="UniProtKB-KW"/>
</dbReference>
<keyword evidence="7 9" id="KW-0460">Magnesium</keyword>
<dbReference type="InterPro" id="IPR018480">
    <property type="entry name" value="PNAcMuramoyl-5peptid_Trfase_CS"/>
</dbReference>
<dbReference type="PANTHER" id="PTHR22926">
    <property type="entry name" value="PHOSPHO-N-ACETYLMURAMOYL-PENTAPEPTIDE-TRANSFERASE"/>
    <property type="match status" value="1"/>
</dbReference>
<keyword evidence="7" id="KW-0132">Cell division</keyword>
<evidence type="ECO:0000256" key="2">
    <source>
        <dbReference type="ARBA" id="ARBA00005583"/>
    </source>
</evidence>
<evidence type="ECO:0000256" key="7">
    <source>
        <dbReference type="HAMAP-Rule" id="MF_00038"/>
    </source>
</evidence>
<comment type="pathway">
    <text evidence="7">Cell wall biogenesis; peptidoglycan biosynthesis.</text>
</comment>
<evidence type="ECO:0000256" key="1">
    <source>
        <dbReference type="ARBA" id="ARBA00004141"/>
    </source>
</evidence>